<reference evidence="8" key="1">
    <citation type="submission" date="2022-10" db="EMBL/GenBank/DDBJ databases">
        <title>The complete genomes of actinobacterial strains from the NBC collection.</title>
        <authorList>
            <person name="Joergensen T.S."/>
            <person name="Alvarez Arevalo M."/>
            <person name="Sterndorff E.B."/>
            <person name="Faurdal D."/>
            <person name="Vuksanovic O."/>
            <person name="Mourched A.-S."/>
            <person name="Charusanti P."/>
            <person name="Shaw S."/>
            <person name="Blin K."/>
            <person name="Weber T."/>
        </authorList>
    </citation>
    <scope>NUCLEOTIDE SEQUENCE</scope>
    <source>
        <strain evidence="8">NBC_01482</strain>
    </source>
</reference>
<evidence type="ECO:0000256" key="6">
    <source>
        <dbReference type="ARBA" id="ARBA00023004"/>
    </source>
</evidence>
<keyword evidence="6" id="KW-0408">Iron</keyword>
<protein>
    <submittedName>
        <fullName evidence="8">Cytochrome P450</fullName>
    </submittedName>
</protein>
<dbReference type="SUPFAM" id="SSF48264">
    <property type="entry name" value="Cytochrome P450"/>
    <property type="match status" value="1"/>
</dbReference>
<dbReference type="Proteomes" id="UP001432062">
    <property type="component" value="Chromosome"/>
</dbReference>
<keyword evidence="9" id="KW-1185">Reference proteome</keyword>
<evidence type="ECO:0000313" key="8">
    <source>
        <dbReference type="EMBL" id="WUV47607.1"/>
    </source>
</evidence>
<evidence type="ECO:0000313" key="9">
    <source>
        <dbReference type="Proteomes" id="UP001432062"/>
    </source>
</evidence>
<keyword evidence="5" id="KW-0560">Oxidoreductase</keyword>
<evidence type="ECO:0000256" key="7">
    <source>
        <dbReference type="ARBA" id="ARBA00023033"/>
    </source>
</evidence>
<dbReference type="PANTHER" id="PTHR46696">
    <property type="entry name" value="P450, PUTATIVE (EUROFUNG)-RELATED"/>
    <property type="match status" value="1"/>
</dbReference>
<evidence type="ECO:0000256" key="1">
    <source>
        <dbReference type="ARBA" id="ARBA00001971"/>
    </source>
</evidence>
<gene>
    <name evidence="8" type="ORF">OG563_05045</name>
</gene>
<evidence type="ECO:0000256" key="4">
    <source>
        <dbReference type="ARBA" id="ARBA00022723"/>
    </source>
</evidence>
<evidence type="ECO:0000256" key="2">
    <source>
        <dbReference type="ARBA" id="ARBA00010617"/>
    </source>
</evidence>
<dbReference type="EMBL" id="CP109441">
    <property type="protein sequence ID" value="WUV47607.1"/>
    <property type="molecule type" value="Genomic_DNA"/>
</dbReference>
<dbReference type="Gene3D" id="1.10.630.10">
    <property type="entry name" value="Cytochrome P450"/>
    <property type="match status" value="1"/>
</dbReference>
<accession>A0ABZ1YWD6</accession>
<comment type="cofactor">
    <cofactor evidence="1">
        <name>heme</name>
        <dbReference type="ChEBI" id="CHEBI:30413"/>
    </cofactor>
</comment>
<dbReference type="InterPro" id="IPR036396">
    <property type="entry name" value="Cyt_P450_sf"/>
</dbReference>
<dbReference type="InterPro" id="IPR001128">
    <property type="entry name" value="Cyt_P450"/>
</dbReference>
<sequence length="422" mass="47679">MSMSDEINFFTDMSTVVDPHPYFDALRAQCPVFREPHHGVVAVTGYDEAVEVYRNHQVFSSCVAPTGPFPPLPFEPAGDDIGPLIEQHREKFPLHEHMVTFDQPEHTAQRDLLKTLFTPRRLKENEEFMWRQADQLLDEFDTRSELEFLREYAQPLAMLVIANLLGVPERDYPDFRQALASQTPPGAVQSDAMVGNPLEFLADRFTSYIEERRRNPSGDVLTALASAKFPDGSLPAVDELVHLAAFLFAAGQETTAKLMTSGLRILAERPELQQILREDSSVIPGFVEECLRMEAPVKCDFRLARTTTKLGGVDLPAGTMVMVAPGAANREPSRFEDPHEFRYDRANAREHIAFARGIHTCPGGPLARMETRISFERILQRWRDIRISESEHGPADARRYTYEPTYILRGLSALHVEFTPVG</sequence>
<evidence type="ECO:0000256" key="5">
    <source>
        <dbReference type="ARBA" id="ARBA00023002"/>
    </source>
</evidence>
<comment type="similarity">
    <text evidence="2">Belongs to the cytochrome P450 family.</text>
</comment>
<name>A0ABZ1YWD6_9NOCA</name>
<organism evidence="8 9">
    <name type="scientific">Nocardia vinacea</name>
    <dbReference type="NCBI Taxonomy" id="96468"/>
    <lineage>
        <taxon>Bacteria</taxon>
        <taxon>Bacillati</taxon>
        <taxon>Actinomycetota</taxon>
        <taxon>Actinomycetes</taxon>
        <taxon>Mycobacteriales</taxon>
        <taxon>Nocardiaceae</taxon>
        <taxon>Nocardia</taxon>
    </lineage>
</organism>
<dbReference type="PRINTS" id="PR00359">
    <property type="entry name" value="BP450"/>
</dbReference>
<dbReference type="RefSeq" id="WP_327100672.1">
    <property type="nucleotide sequence ID" value="NZ_CP109149.1"/>
</dbReference>
<dbReference type="InterPro" id="IPR002397">
    <property type="entry name" value="Cyt_P450_B"/>
</dbReference>
<evidence type="ECO:0000256" key="3">
    <source>
        <dbReference type="ARBA" id="ARBA00022617"/>
    </source>
</evidence>
<dbReference type="Pfam" id="PF00067">
    <property type="entry name" value="p450"/>
    <property type="match status" value="1"/>
</dbReference>
<keyword evidence="7" id="KW-0503">Monooxygenase</keyword>
<keyword evidence="4" id="KW-0479">Metal-binding</keyword>
<dbReference type="PANTHER" id="PTHR46696:SF4">
    <property type="entry name" value="BIOTIN BIOSYNTHESIS CYTOCHROME P450"/>
    <property type="match status" value="1"/>
</dbReference>
<keyword evidence="3" id="KW-0349">Heme</keyword>
<proteinExistence type="inferred from homology"/>